<feature type="region of interest" description="Disordered" evidence="2">
    <location>
        <begin position="1"/>
        <end position="34"/>
    </location>
</feature>
<dbReference type="Gene3D" id="3.30.160.60">
    <property type="entry name" value="Classic Zinc Finger"/>
    <property type="match status" value="1"/>
</dbReference>
<name>A0A8H5ZSJ9_COCSA</name>
<evidence type="ECO:0000256" key="1">
    <source>
        <dbReference type="PROSITE-ProRule" id="PRU00042"/>
    </source>
</evidence>
<organism evidence="4 5">
    <name type="scientific">Cochliobolus sativus</name>
    <name type="common">Common root rot and spot blotch fungus</name>
    <name type="synonym">Bipolaris sorokiniana</name>
    <dbReference type="NCBI Taxonomy" id="45130"/>
    <lineage>
        <taxon>Eukaryota</taxon>
        <taxon>Fungi</taxon>
        <taxon>Dikarya</taxon>
        <taxon>Ascomycota</taxon>
        <taxon>Pezizomycotina</taxon>
        <taxon>Dothideomycetes</taxon>
        <taxon>Pleosporomycetidae</taxon>
        <taxon>Pleosporales</taxon>
        <taxon>Pleosporineae</taxon>
        <taxon>Pleosporaceae</taxon>
        <taxon>Bipolaris</taxon>
    </lineage>
</organism>
<feature type="domain" description="C2H2-type" evidence="3">
    <location>
        <begin position="257"/>
        <end position="284"/>
    </location>
</feature>
<evidence type="ECO:0000313" key="4">
    <source>
        <dbReference type="EMBL" id="KAF5853504.1"/>
    </source>
</evidence>
<dbReference type="InterPro" id="IPR013087">
    <property type="entry name" value="Znf_C2H2_type"/>
</dbReference>
<evidence type="ECO:0000256" key="2">
    <source>
        <dbReference type="SAM" id="MobiDB-lite"/>
    </source>
</evidence>
<sequence length="324" mass="36595">MQNQPLDSLQAFQGRNSERNRRSNLIVGSGDDDGTQFEYAPQGYTKLQLFLHEPSHRWDPQSHFWNNNCSGHSPIPGNIQQGYPPSTLALDSTPNPLGLEPQHGSIQNQYGYTIPTAVLDDGPLDPGYGELQPEFSQDQYWYPPLTTVPEFSLMDLALEEPQPEFNYNQYEHPPSTVVPDMDPLDLGYGGPQPGLDYNQRGLFKTIPYDNSNMDSGFVANMPARFGMNEAQPNPALHPTTVLAPLGGMNTTVVDNRISCRRCAATFGRIGERNRHEKKHQSPKYRCVFSDCDKTFYRPDKLRDHLRQGHKHADPLLNQYIGHSR</sequence>
<dbReference type="EMBL" id="WNKQ01000002">
    <property type="protein sequence ID" value="KAF5853504.1"/>
    <property type="molecule type" value="Genomic_DNA"/>
</dbReference>
<feature type="domain" description="C2H2-type" evidence="3">
    <location>
        <begin position="284"/>
        <end position="314"/>
    </location>
</feature>
<dbReference type="Proteomes" id="UP000624244">
    <property type="component" value="Unassembled WGS sequence"/>
</dbReference>
<protein>
    <recommendedName>
        <fullName evidence="3">C2H2-type domain-containing protein</fullName>
    </recommendedName>
</protein>
<gene>
    <name evidence="4" type="ORF">GGP41_002035</name>
</gene>
<feature type="compositionally biased region" description="Polar residues" evidence="2">
    <location>
        <begin position="1"/>
        <end position="15"/>
    </location>
</feature>
<dbReference type="AlphaFoldDB" id="A0A8H5ZSJ9"/>
<dbReference type="PROSITE" id="PS00028">
    <property type="entry name" value="ZINC_FINGER_C2H2_1"/>
    <property type="match status" value="1"/>
</dbReference>
<dbReference type="GO" id="GO:0008270">
    <property type="term" value="F:zinc ion binding"/>
    <property type="evidence" value="ECO:0007669"/>
    <property type="project" value="UniProtKB-KW"/>
</dbReference>
<reference evidence="4" key="1">
    <citation type="submission" date="2019-11" db="EMBL/GenBank/DDBJ databases">
        <title>Bipolaris sorokiniana Genome sequencing.</title>
        <authorList>
            <person name="Wang H."/>
        </authorList>
    </citation>
    <scope>NUCLEOTIDE SEQUENCE</scope>
</reference>
<keyword evidence="1" id="KW-0863">Zinc-finger</keyword>
<proteinExistence type="predicted"/>
<evidence type="ECO:0000313" key="5">
    <source>
        <dbReference type="Proteomes" id="UP000624244"/>
    </source>
</evidence>
<keyword evidence="1" id="KW-0862">Zinc</keyword>
<evidence type="ECO:0000259" key="3">
    <source>
        <dbReference type="PROSITE" id="PS50157"/>
    </source>
</evidence>
<comment type="caution">
    <text evidence="4">The sequence shown here is derived from an EMBL/GenBank/DDBJ whole genome shotgun (WGS) entry which is preliminary data.</text>
</comment>
<keyword evidence="1" id="KW-0479">Metal-binding</keyword>
<dbReference type="SMART" id="SM00355">
    <property type="entry name" value="ZnF_C2H2"/>
    <property type="match status" value="2"/>
</dbReference>
<accession>A0A8H5ZSJ9</accession>
<dbReference type="PROSITE" id="PS50157">
    <property type="entry name" value="ZINC_FINGER_C2H2_2"/>
    <property type="match status" value="2"/>
</dbReference>